<gene>
    <name evidence="2" type="ORF">SAMN05216270_10174</name>
</gene>
<keyword evidence="3" id="KW-1185">Reference proteome</keyword>
<feature type="region of interest" description="Disordered" evidence="1">
    <location>
        <begin position="1"/>
        <end position="22"/>
    </location>
</feature>
<protein>
    <submittedName>
        <fullName evidence="2">Uncharacterized protein</fullName>
    </submittedName>
</protein>
<accession>A0A1G6QRW8</accession>
<dbReference type="AlphaFoldDB" id="A0A1G6QRW8"/>
<name>A0A1G6QRW8_9ACTN</name>
<evidence type="ECO:0000313" key="3">
    <source>
        <dbReference type="Proteomes" id="UP000198949"/>
    </source>
</evidence>
<proteinExistence type="predicted"/>
<feature type="region of interest" description="Disordered" evidence="1">
    <location>
        <begin position="318"/>
        <end position="338"/>
    </location>
</feature>
<sequence length="353" mass="34700">MDGAGGEGVGGGEGWERGEGHVEAFGGDGLLLAFEPGAARDERGLAVGPGVLGLGVREPFGAFEDEAAGDEAADGVGGGDHAVLAPGAGFEVVDGVDEFESSGLGGEGLERVHHVLGELALPGPGGDAGALDLPAQGDHVVPGRGVGPAVPVEEAPGVPDAPDHIGVVEEPDGPVEGPVLDHAGQERVPQRHGRVLDAGGVEEFGEVEDLVGGGERGDVEPPGAGVVHDVGRLAGHEAGLEDLADLLEAFVGDRGVRVALLVERDGVPRVLLAVAAVEHDDFQVGVGGDAERVLVGDGAGRLLGGVVAAGGDAAGEDGGGAGRAGGAQDGASGGVHEGPRLSVVQAVRRMRPA</sequence>
<feature type="compositionally biased region" description="Gly residues" evidence="1">
    <location>
        <begin position="1"/>
        <end position="13"/>
    </location>
</feature>
<reference evidence="3" key="1">
    <citation type="submission" date="2016-10" db="EMBL/GenBank/DDBJ databases">
        <authorList>
            <person name="Varghese N."/>
            <person name="Submissions S."/>
        </authorList>
    </citation>
    <scope>NUCLEOTIDE SEQUENCE [LARGE SCALE GENOMIC DNA]</scope>
    <source>
        <strain evidence="3">CGMCC 4.3516</strain>
    </source>
</reference>
<dbReference type="Proteomes" id="UP000198949">
    <property type="component" value="Unassembled WGS sequence"/>
</dbReference>
<evidence type="ECO:0000256" key="1">
    <source>
        <dbReference type="SAM" id="MobiDB-lite"/>
    </source>
</evidence>
<dbReference type="EMBL" id="FNAD01000001">
    <property type="protein sequence ID" value="SDC95109.1"/>
    <property type="molecule type" value="Genomic_DNA"/>
</dbReference>
<evidence type="ECO:0000313" key="2">
    <source>
        <dbReference type="EMBL" id="SDC95109.1"/>
    </source>
</evidence>
<organism evidence="2 3">
    <name type="scientific">Glycomyces harbinensis</name>
    <dbReference type="NCBI Taxonomy" id="58114"/>
    <lineage>
        <taxon>Bacteria</taxon>
        <taxon>Bacillati</taxon>
        <taxon>Actinomycetota</taxon>
        <taxon>Actinomycetes</taxon>
        <taxon>Glycomycetales</taxon>
        <taxon>Glycomycetaceae</taxon>
        <taxon>Glycomyces</taxon>
    </lineage>
</organism>
<feature type="compositionally biased region" description="Gly residues" evidence="1">
    <location>
        <begin position="318"/>
        <end position="336"/>
    </location>
</feature>